<evidence type="ECO:0000256" key="3">
    <source>
        <dbReference type="ARBA" id="ARBA00022989"/>
    </source>
</evidence>
<protein>
    <recommendedName>
        <fullName evidence="6">Major facilitator superfamily (MFS) profile domain-containing protein</fullName>
    </recommendedName>
</protein>
<dbReference type="InterPro" id="IPR036259">
    <property type="entry name" value="MFS_trans_sf"/>
</dbReference>
<dbReference type="Proteomes" id="UP001292094">
    <property type="component" value="Unassembled WGS sequence"/>
</dbReference>
<keyword evidence="8" id="KW-1185">Reference proteome</keyword>
<dbReference type="AlphaFoldDB" id="A0AAE1QE24"/>
<feature type="transmembrane region" description="Helical" evidence="5">
    <location>
        <begin position="44"/>
        <end position="64"/>
    </location>
</feature>
<dbReference type="InterPro" id="IPR020846">
    <property type="entry name" value="MFS_dom"/>
</dbReference>
<dbReference type="PANTHER" id="PTHR23507">
    <property type="entry name" value="ZGC:174356"/>
    <property type="match status" value="1"/>
</dbReference>
<dbReference type="InterPro" id="IPR011701">
    <property type="entry name" value="MFS"/>
</dbReference>
<comment type="subcellular location">
    <subcellularLocation>
        <location evidence="1">Membrane</location>
        <topology evidence="1">Multi-pass membrane protein</topology>
    </subcellularLocation>
</comment>
<keyword evidence="4 5" id="KW-0472">Membrane</keyword>
<dbReference type="PANTHER" id="PTHR23507:SF1">
    <property type="entry name" value="FI18259P1-RELATED"/>
    <property type="match status" value="1"/>
</dbReference>
<dbReference type="EMBL" id="JAWZYT010000389">
    <property type="protein sequence ID" value="KAK4324028.1"/>
    <property type="molecule type" value="Genomic_DNA"/>
</dbReference>
<dbReference type="Pfam" id="PF07690">
    <property type="entry name" value="MFS_1"/>
    <property type="match status" value="1"/>
</dbReference>
<proteinExistence type="predicted"/>
<dbReference type="SUPFAM" id="SSF103473">
    <property type="entry name" value="MFS general substrate transporter"/>
    <property type="match status" value="1"/>
</dbReference>
<evidence type="ECO:0000256" key="1">
    <source>
        <dbReference type="ARBA" id="ARBA00004141"/>
    </source>
</evidence>
<feature type="domain" description="Major facilitator superfamily (MFS) profile" evidence="6">
    <location>
        <begin position="1"/>
        <end position="168"/>
    </location>
</feature>
<dbReference type="PROSITE" id="PS00216">
    <property type="entry name" value="SUGAR_TRANSPORT_1"/>
    <property type="match status" value="1"/>
</dbReference>
<dbReference type="GO" id="GO:0022857">
    <property type="term" value="F:transmembrane transporter activity"/>
    <property type="evidence" value="ECO:0007669"/>
    <property type="project" value="InterPro"/>
</dbReference>
<evidence type="ECO:0000313" key="8">
    <source>
        <dbReference type="Proteomes" id="UP001292094"/>
    </source>
</evidence>
<feature type="transmembrane region" description="Helical" evidence="5">
    <location>
        <begin position="137"/>
        <end position="154"/>
    </location>
</feature>
<accession>A0AAE1QE24</accession>
<evidence type="ECO:0000256" key="2">
    <source>
        <dbReference type="ARBA" id="ARBA00022692"/>
    </source>
</evidence>
<reference evidence="7" key="1">
    <citation type="submission" date="2023-11" db="EMBL/GenBank/DDBJ databases">
        <title>Genome assemblies of two species of porcelain crab, Petrolisthes cinctipes and Petrolisthes manimaculis (Anomura: Porcellanidae).</title>
        <authorList>
            <person name="Angst P."/>
        </authorList>
    </citation>
    <scope>NUCLEOTIDE SEQUENCE</scope>
    <source>
        <strain evidence="7">PB745_02</strain>
        <tissue evidence="7">Gill</tissue>
    </source>
</reference>
<keyword evidence="3 5" id="KW-1133">Transmembrane helix</keyword>
<evidence type="ECO:0000313" key="7">
    <source>
        <dbReference type="EMBL" id="KAK4324028.1"/>
    </source>
</evidence>
<name>A0AAE1QE24_9EUCA</name>
<dbReference type="InterPro" id="IPR005829">
    <property type="entry name" value="Sugar_transporter_CS"/>
</dbReference>
<feature type="transmembrane region" description="Helical" evidence="5">
    <location>
        <begin position="12"/>
        <end position="32"/>
    </location>
</feature>
<evidence type="ECO:0000259" key="6">
    <source>
        <dbReference type="PROSITE" id="PS50850"/>
    </source>
</evidence>
<dbReference type="PROSITE" id="PS50850">
    <property type="entry name" value="MFS"/>
    <property type="match status" value="1"/>
</dbReference>
<dbReference type="Gene3D" id="1.20.1250.20">
    <property type="entry name" value="MFS general substrate transporter like domains"/>
    <property type="match status" value="1"/>
</dbReference>
<keyword evidence="2 5" id="KW-0812">Transmembrane</keyword>
<sequence length="168" mass="18696">MKTEVQVTQNNFNYNQLLIASLLPLFVVIFVGPLSDRYGRKPPMLAVLAGFAALAFVYLVEALQPTWPVWVLYLGTAVVNFTGSWVVFNMAVYSYVADITTPDSRTRRLALVDACWYMGGPLGRLLGGWVYHIGGSAPVFLISLILWMLCFIVLHSSSKYLGFPVLKV</sequence>
<evidence type="ECO:0000256" key="4">
    <source>
        <dbReference type="ARBA" id="ARBA00023136"/>
    </source>
</evidence>
<comment type="caution">
    <text evidence="7">The sequence shown here is derived from an EMBL/GenBank/DDBJ whole genome shotgun (WGS) entry which is preliminary data.</text>
</comment>
<gene>
    <name evidence="7" type="ORF">Pmani_005315</name>
</gene>
<evidence type="ECO:0000256" key="5">
    <source>
        <dbReference type="SAM" id="Phobius"/>
    </source>
</evidence>
<feature type="transmembrane region" description="Helical" evidence="5">
    <location>
        <begin position="70"/>
        <end position="97"/>
    </location>
</feature>
<dbReference type="GO" id="GO:0016020">
    <property type="term" value="C:membrane"/>
    <property type="evidence" value="ECO:0007669"/>
    <property type="project" value="UniProtKB-SubCell"/>
</dbReference>
<organism evidence="7 8">
    <name type="scientific">Petrolisthes manimaculis</name>
    <dbReference type="NCBI Taxonomy" id="1843537"/>
    <lineage>
        <taxon>Eukaryota</taxon>
        <taxon>Metazoa</taxon>
        <taxon>Ecdysozoa</taxon>
        <taxon>Arthropoda</taxon>
        <taxon>Crustacea</taxon>
        <taxon>Multicrustacea</taxon>
        <taxon>Malacostraca</taxon>
        <taxon>Eumalacostraca</taxon>
        <taxon>Eucarida</taxon>
        <taxon>Decapoda</taxon>
        <taxon>Pleocyemata</taxon>
        <taxon>Anomura</taxon>
        <taxon>Galatheoidea</taxon>
        <taxon>Porcellanidae</taxon>
        <taxon>Petrolisthes</taxon>
    </lineage>
</organism>